<sequence>MAFYVDEEDIWKCSKHPSKRRRNGICPTCLRDRLIELCPECANKRPCSCDPHLTDSTSSSSSNSSSFHVFHFSRAGSLRDGQGEIGRVSNLIENEPAFRRSRSLAIPFLRSRSRYVTTDRENDHAREKRVAQVSRSKIRFWSIFRSKKCDLHGGEDDQSNKSDVLGLTEDYSNSRMMRSKSVAVSSSRGTGDHGFSPVKHKKWYFPSPLKAFRQSKRSPLHRG</sequence>
<dbReference type="AlphaFoldDB" id="A0A2U1L3Z4"/>
<feature type="region of interest" description="Disordered" evidence="1">
    <location>
        <begin position="180"/>
        <end position="201"/>
    </location>
</feature>
<dbReference type="EMBL" id="PKPP01011706">
    <property type="protein sequence ID" value="PWA43674.1"/>
    <property type="molecule type" value="Genomic_DNA"/>
</dbReference>
<feature type="compositionally biased region" description="Polar residues" evidence="1">
    <location>
        <begin position="180"/>
        <end position="189"/>
    </location>
</feature>
<organism evidence="2 3">
    <name type="scientific">Artemisia annua</name>
    <name type="common">Sweet wormwood</name>
    <dbReference type="NCBI Taxonomy" id="35608"/>
    <lineage>
        <taxon>Eukaryota</taxon>
        <taxon>Viridiplantae</taxon>
        <taxon>Streptophyta</taxon>
        <taxon>Embryophyta</taxon>
        <taxon>Tracheophyta</taxon>
        <taxon>Spermatophyta</taxon>
        <taxon>Magnoliopsida</taxon>
        <taxon>eudicotyledons</taxon>
        <taxon>Gunneridae</taxon>
        <taxon>Pentapetalae</taxon>
        <taxon>asterids</taxon>
        <taxon>campanulids</taxon>
        <taxon>Asterales</taxon>
        <taxon>Asteraceae</taxon>
        <taxon>Asteroideae</taxon>
        <taxon>Anthemideae</taxon>
        <taxon>Artemisiinae</taxon>
        <taxon>Artemisia</taxon>
    </lineage>
</organism>
<reference evidence="2 3" key="1">
    <citation type="journal article" date="2018" name="Mol. Plant">
        <title>The genome of Artemisia annua provides insight into the evolution of Asteraceae family and artemisinin biosynthesis.</title>
        <authorList>
            <person name="Shen Q."/>
            <person name="Zhang L."/>
            <person name="Liao Z."/>
            <person name="Wang S."/>
            <person name="Yan T."/>
            <person name="Shi P."/>
            <person name="Liu M."/>
            <person name="Fu X."/>
            <person name="Pan Q."/>
            <person name="Wang Y."/>
            <person name="Lv Z."/>
            <person name="Lu X."/>
            <person name="Zhang F."/>
            <person name="Jiang W."/>
            <person name="Ma Y."/>
            <person name="Chen M."/>
            <person name="Hao X."/>
            <person name="Li L."/>
            <person name="Tang Y."/>
            <person name="Lv G."/>
            <person name="Zhou Y."/>
            <person name="Sun X."/>
            <person name="Brodelius P.E."/>
            <person name="Rose J.K.C."/>
            <person name="Tang K."/>
        </authorList>
    </citation>
    <scope>NUCLEOTIDE SEQUENCE [LARGE SCALE GENOMIC DNA]</scope>
    <source>
        <strain evidence="3">cv. Huhao1</strain>
        <tissue evidence="2">Leaf</tissue>
    </source>
</reference>
<keyword evidence="3" id="KW-1185">Reference proteome</keyword>
<protein>
    <submittedName>
        <fullName evidence="2">Uncharacterized protein</fullName>
    </submittedName>
</protein>
<evidence type="ECO:0000313" key="2">
    <source>
        <dbReference type="EMBL" id="PWA43674.1"/>
    </source>
</evidence>
<evidence type="ECO:0000256" key="1">
    <source>
        <dbReference type="SAM" id="MobiDB-lite"/>
    </source>
</evidence>
<dbReference type="PANTHER" id="PTHR34197">
    <property type="entry name" value="OS04G0591300 PROTEIN"/>
    <property type="match status" value="1"/>
</dbReference>
<proteinExistence type="predicted"/>
<dbReference type="PANTHER" id="PTHR34197:SF2">
    <property type="entry name" value="OS04G0591300 PROTEIN"/>
    <property type="match status" value="1"/>
</dbReference>
<dbReference type="OrthoDB" id="691764at2759"/>
<name>A0A2U1L3Z4_ARTAN</name>
<comment type="caution">
    <text evidence="2">The sequence shown here is derived from an EMBL/GenBank/DDBJ whole genome shotgun (WGS) entry which is preliminary data.</text>
</comment>
<accession>A0A2U1L3Z4</accession>
<evidence type="ECO:0000313" key="3">
    <source>
        <dbReference type="Proteomes" id="UP000245207"/>
    </source>
</evidence>
<gene>
    <name evidence="2" type="ORF">CTI12_AA533480</name>
</gene>
<dbReference type="Proteomes" id="UP000245207">
    <property type="component" value="Unassembled WGS sequence"/>
</dbReference>
<dbReference type="STRING" id="35608.A0A2U1L3Z4"/>